<evidence type="ECO:0000256" key="1">
    <source>
        <dbReference type="ARBA" id="ARBA00022723"/>
    </source>
</evidence>
<dbReference type="InterPro" id="IPR000760">
    <property type="entry name" value="Inositol_monophosphatase-like"/>
</dbReference>
<gene>
    <name evidence="5" type="ORF">SAMN04489867_1941</name>
</gene>
<evidence type="ECO:0000256" key="2">
    <source>
        <dbReference type="ARBA" id="ARBA00022801"/>
    </source>
</evidence>
<dbReference type="EMBL" id="LT629711">
    <property type="protein sequence ID" value="SDP28186.1"/>
    <property type="molecule type" value="Genomic_DNA"/>
</dbReference>
<evidence type="ECO:0000313" key="5">
    <source>
        <dbReference type="EMBL" id="SDP28186.1"/>
    </source>
</evidence>
<evidence type="ECO:0000313" key="6">
    <source>
        <dbReference type="Proteomes" id="UP000199077"/>
    </source>
</evidence>
<dbReference type="PRINTS" id="PR00377">
    <property type="entry name" value="IMPHPHTASES"/>
</dbReference>
<keyword evidence="6" id="KW-1185">Reference proteome</keyword>
<feature type="binding site" evidence="4">
    <location>
        <position position="91"/>
    </location>
    <ligand>
        <name>Mg(2+)</name>
        <dbReference type="ChEBI" id="CHEBI:18420"/>
        <label>1</label>
        <note>catalytic</note>
    </ligand>
</feature>
<dbReference type="STRING" id="443156.SAMN04489867_1941"/>
<dbReference type="GO" id="GO:0006020">
    <property type="term" value="P:inositol metabolic process"/>
    <property type="evidence" value="ECO:0007669"/>
    <property type="project" value="TreeGrafter"/>
</dbReference>
<feature type="binding site" evidence="4">
    <location>
        <position position="94"/>
    </location>
    <ligand>
        <name>Mg(2+)</name>
        <dbReference type="ChEBI" id="CHEBI:18420"/>
        <label>1</label>
        <note>catalytic</note>
    </ligand>
</feature>
<dbReference type="PANTHER" id="PTHR20854:SF4">
    <property type="entry name" value="INOSITOL-1-MONOPHOSPHATASE-RELATED"/>
    <property type="match status" value="1"/>
</dbReference>
<dbReference type="PROSITE" id="PS00629">
    <property type="entry name" value="IMP_1"/>
    <property type="match status" value="1"/>
</dbReference>
<accession>A0A1H0RGP0</accession>
<dbReference type="PANTHER" id="PTHR20854">
    <property type="entry name" value="INOSITOL MONOPHOSPHATASE"/>
    <property type="match status" value="1"/>
</dbReference>
<sequence>MDVDTQQVLDLMKQVAAEVITPRFRSLADGEVMEKNPGDLVTIADQESEAILTRELSAAYPDAFVLGEELTSTDPTAIDRFVAAEHAFTVDPVDGTKNFVHGSPDHAVMVSEVVRGETVRGWIWQPEHQVAWVAEKGAGVYRDGVRVTREPVGDGVPPKGVTSIWPLRGHSLGSLPALVGSWVCCGVDYPRLLEGACDYILYARNSPWDHSPGTLMVREAGGHAGHADGTAYSPVVLTPGIIVAADRGTFEAVRRHASDAFARRG</sequence>
<keyword evidence="2" id="KW-0378">Hydrolase</keyword>
<dbReference type="Gene3D" id="3.40.190.80">
    <property type="match status" value="1"/>
</dbReference>
<feature type="binding site" evidence="4">
    <location>
        <position position="209"/>
    </location>
    <ligand>
        <name>Mg(2+)</name>
        <dbReference type="ChEBI" id="CHEBI:18420"/>
        <label>1</label>
        <note>catalytic</note>
    </ligand>
</feature>
<evidence type="ECO:0000256" key="3">
    <source>
        <dbReference type="ARBA" id="ARBA00022842"/>
    </source>
</evidence>
<name>A0A1H0RGP0_9MICO</name>
<keyword evidence="1 4" id="KW-0479">Metal-binding</keyword>
<proteinExistence type="predicted"/>
<dbReference type="InterPro" id="IPR020583">
    <property type="entry name" value="Inositol_monoP_metal-BS"/>
</dbReference>
<keyword evidence="3 4" id="KW-0460">Magnesium</keyword>
<protein>
    <submittedName>
        <fullName evidence="5">Fructose-1,6-bisphosphatase</fullName>
    </submittedName>
</protein>
<feature type="binding site" evidence="4">
    <location>
        <position position="68"/>
    </location>
    <ligand>
        <name>Mg(2+)</name>
        <dbReference type="ChEBI" id="CHEBI:18420"/>
        <label>1</label>
        <note>catalytic</note>
    </ligand>
</feature>
<dbReference type="GO" id="GO:0046872">
    <property type="term" value="F:metal ion binding"/>
    <property type="evidence" value="ECO:0007669"/>
    <property type="project" value="UniProtKB-KW"/>
</dbReference>
<organism evidence="5 6">
    <name type="scientific">Pedococcus dokdonensis</name>
    <dbReference type="NCBI Taxonomy" id="443156"/>
    <lineage>
        <taxon>Bacteria</taxon>
        <taxon>Bacillati</taxon>
        <taxon>Actinomycetota</taxon>
        <taxon>Actinomycetes</taxon>
        <taxon>Micrococcales</taxon>
        <taxon>Intrasporangiaceae</taxon>
        <taxon>Pedococcus</taxon>
    </lineage>
</organism>
<dbReference type="CDD" id="cd01637">
    <property type="entry name" value="IMPase_like"/>
    <property type="match status" value="1"/>
</dbReference>
<dbReference type="GO" id="GO:0008934">
    <property type="term" value="F:inositol monophosphate 1-phosphatase activity"/>
    <property type="evidence" value="ECO:0007669"/>
    <property type="project" value="TreeGrafter"/>
</dbReference>
<dbReference type="Pfam" id="PF00459">
    <property type="entry name" value="Inositol_P"/>
    <property type="match status" value="1"/>
</dbReference>
<evidence type="ECO:0000256" key="4">
    <source>
        <dbReference type="PIRSR" id="PIRSR600760-2"/>
    </source>
</evidence>
<dbReference type="SUPFAM" id="SSF56655">
    <property type="entry name" value="Carbohydrate phosphatase"/>
    <property type="match status" value="1"/>
</dbReference>
<dbReference type="Gene3D" id="3.30.540.10">
    <property type="entry name" value="Fructose-1,6-Bisphosphatase, subunit A, domain 1"/>
    <property type="match status" value="1"/>
</dbReference>
<comment type="cofactor">
    <cofactor evidence="4">
        <name>Mg(2+)</name>
        <dbReference type="ChEBI" id="CHEBI:18420"/>
    </cofactor>
</comment>
<dbReference type="GO" id="GO:0007165">
    <property type="term" value="P:signal transduction"/>
    <property type="evidence" value="ECO:0007669"/>
    <property type="project" value="TreeGrafter"/>
</dbReference>
<reference evidence="6" key="1">
    <citation type="submission" date="2016-10" db="EMBL/GenBank/DDBJ databases">
        <authorList>
            <person name="Varghese N."/>
            <person name="Submissions S."/>
        </authorList>
    </citation>
    <scope>NUCLEOTIDE SEQUENCE [LARGE SCALE GENOMIC DNA]</scope>
    <source>
        <strain evidence="6">DSM 22329</strain>
    </source>
</reference>
<dbReference type="AlphaFoldDB" id="A0A1H0RGP0"/>
<dbReference type="Proteomes" id="UP000199077">
    <property type="component" value="Chromosome I"/>
</dbReference>